<evidence type="ECO:0000313" key="3">
    <source>
        <dbReference type="Proteomes" id="UP000235786"/>
    </source>
</evidence>
<feature type="compositionally biased region" description="Polar residues" evidence="1">
    <location>
        <begin position="1"/>
        <end position="12"/>
    </location>
</feature>
<name>A0A2J6S644_HYAVF</name>
<dbReference type="EMBL" id="KZ613939">
    <property type="protein sequence ID" value="PMD46230.1"/>
    <property type="molecule type" value="Genomic_DNA"/>
</dbReference>
<feature type="region of interest" description="Disordered" evidence="1">
    <location>
        <begin position="1"/>
        <end position="72"/>
    </location>
</feature>
<gene>
    <name evidence="2" type="ORF">L207DRAFT_523648</name>
</gene>
<dbReference type="Proteomes" id="UP000235786">
    <property type="component" value="Unassembled WGS sequence"/>
</dbReference>
<sequence>MSSQDLTDSNIPASVEEASVSNQHHSPPSDIPDIPSSTNSSSAIHSAQIEVEASLQEREPEEHGTASSRPVQVFTISRSRGHESTSTQSQARGTEGSDIQNNIAQIQELEAQVLTLRMHLARVIVYVRSEDGSLRRRLEGIAGESPGRIIITDLRRRDSVEIEFVRRDMTVQEPEASADDAISQSPGNTDNIAQDAQGPRAGARRRRRF</sequence>
<feature type="region of interest" description="Disordered" evidence="1">
    <location>
        <begin position="171"/>
        <end position="209"/>
    </location>
</feature>
<feature type="compositionally biased region" description="Low complexity" evidence="1">
    <location>
        <begin position="24"/>
        <end position="47"/>
    </location>
</feature>
<proteinExistence type="predicted"/>
<keyword evidence="3" id="KW-1185">Reference proteome</keyword>
<evidence type="ECO:0000313" key="2">
    <source>
        <dbReference type="EMBL" id="PMD46230.1"/>
    </source>
</evidence>
<feature type="compositionally biased region" description="Basic and acidic residues" evidence="1">
    <location>
        <begin position="55"/>
        <end position="64"/>
    </location>
</feature>
<protein>
    <submittedName>
        <fullName evidence="2">Uncharacterized protein</fullName>
    </submittedName>
</protein>
<accession>A0A2J6S644</accession>
<evidence type="ECO:0000256" key="1">
    <source>
        <dbReference type="SAM" id="MobiDB-lite"/>
    </source>
</evidence>
<reference evidence="2 3" key="1">
    <citation type="submission" date="2016-04" db="EMBL/GenBank/DDBJ databases">
        <title>A degradative enzymes factory behind the ericoid mycorrhizal symbiosis.</title>
        <authorList>
            <consortium name="DOE Joint Genome Institute"/>
            <person name="Martino E."/>
            <person name="Morin E."/>
            <person name="Grelet G."/>
            <person name="Kuo A."/>
            <person name="Kohler A."/>
            <person name="Daghino S."/>
            <person name="Barry K."/>
            <person name="Choi C."/>
            <person name="Cichocki N."/>
            <person name="Clum A."/>
            <person name="Copeland A."/>
            <person name="Hainaut M."/>
            <person name="Haridas S."/>
            <person name="Labutti K."/>
            <person name="Lindquist E."/>
            <person name="Lipzen A."/>
            <person name="Khouja H.-R."/>
            <person name="Murat C."/>
            <person name="Ohm R."/>
            <person name="Olson A."/>
            <person name="Spatafora J."/>
            <person name="Veneault-Fourrey C."/>
            <person name="Henrissat B."/>
            <person name="Grigoriev I."/>
            <person name="Martin F."/>
            <person name="Perotto S."/>
        </authorList>
    </citation>
    <scope>NUCLEOTIDE SEQUENCE [LARGE SCALE GENOMIC DNA]</scope>
    <source>
        <strain evidence="2 3">F</strain>
    </source>
</reference>
<feature type="compositionally biased region" description="Polar residues" evidence="1">
    <location>
        <begin position="182"/>
        <end position="192"/>
    </location>
</feature>
<organism evidence="2 3">
    <name type="scientific">Hyaloscypha variabilis (strain UAMH 11265 / GT02V1 / F)</name>
    <name type="common">Meliniomyces variabilis</name>
    <dbReference type="NCBI Taxonomy" id="1149755"/>
    <lineage>
        <taxon>Eukaryota</taxon>
        <taxon>Fungi</taxon>
        <taxon>Dikarya</taxon>
        <taxon>Ascomycota</taxon>
        <taxon>Pezizomycotina</taxon>
        <taxon>Leotiomycetes</taxon>
        <taxon>Helotiales</taxon>
        <taxon>Hyaloscyphaceae</taxon>
        <taxon>Hyaloscypha</taxon>
        <taxon>Hyaloscypha variabilis</taxon>
    </lineage>
</organism>
<dbReference type="AlphaFoldDB" id="A0A2J6S644"/>